<proteinExistence type="predicted"/>
<accession>A0A1Z4M095</accession>
<dbReference type="Proteomes" id="UP000218418">
    <property type="component" value="Chromosome"/>
</dbReference>
<protein>
    <submittedName>
        <fullName evidence="1">Uncharacterized protein</fullName>
    </submittedName>
</protein>
<evidence type="ECO:0000313" key="2">
    <source>
        <dbReference type="Proteomes" id="UP000218418"/>
    </source>
</evidence>
<dbReference type="OrthoDB" id="487454at2"/>
<reference evidence="1 2" key="1">
    <citation type="submission" date="2017-06" db="EMBL/GenBank/DDBJ databases">
        <title>Genome sequencing of cyanobaciteial culture collection at National Institute for Environmental Studies (NIES).</title>
        <authorList>
            <person name="Hirose Y."/>
            <person name="Shimura Y."/>
            <person name="Fujisawa T."/>
            <person name="Nakamura Y."/>
            <person name="Kawachi M."/>
        </authorList>
    </citation>
    <scope>NUCLEOTIDE SEQUENCE [LARGE SCALE GENOMIC DNA]</scope>
    <source>
        <strain evidence="1 2">NIES-267</strain>
    </source>
</reference>
<dbReference type="EMBL" id="AP018227">
    <property type="protein sequence ID" value="BAY86886.1"/>
    <property type="molecule type" value="Genomic_DNA"/>
</dbReference>
<sequence length="102" mass="10717">MIINDINYLEATNEEVFGGLHVNKDVNIDVDFDLDFGANVDIDVDKDIDADLNSSVTISGNFASALFDVTAIGNNSFAESDVAVTVTGGLSEISGLMTAAVK</sequence>
<gene>
    <name evidence="1" type="ORF">NIES267_63970</name>
</gene>
<name>A0A1Z4M095_9CYAN</name>
<organism evidence="1 2">
    <name type="scientific">Calothrix parasitica NIES-267</name>
    <dbReference type="NCBI Taxonomy" id="1973488"/>
    <lineage>
        <taxon>Bacteria</taxon>
        <taxon>Bacillati</taxon>
        <taxon>Cyanobacteriota</taxon>
        <taxon>Cyanophyceae</taxon>
        <taxon>Nostocales</taxon>
        <taxon>Calotrichaceae</taxon>
        <taxon>Calothrix</taxon>
    </lineage>
</organism>
<evidence type="ECO:0000313" key="1">
    <source>
        <dbReference type="EMBL" id="BAY86886.1"/>
    </source>
</evidence>
<dbReference type="AlphaFoldDB" id="A0A1Z4M095"/>
<keyword evidence="2" id="KW-1185">Reference proteome</keyword>